<evidence type="ECO:0000313" key="1">
    <source>
        <dbReference type="EMBL" id="KAA0016692.1"/>
    </source>
</evidence>
<proteinExistence type="predicted"/>
<dbReference type="AlphaFoldDB" id="A0A640WBC7"/>
<dbReference type="Pfam" id="PF05488">
    <property type="entry name" value="PAAR_motif"/>
    <property type="match status" value="1"/>
</dbReference>
<dbReference type="EMBL" id="VTPX01000010">
    <property type="protein sequence ID" value="KAA0016692.1"/>
    <property type="molecule type" value="Genomic_DNA"/>
</dbReference>
<dbReference type="Gene3D" id="2.60.200.60">
    <property type="match status" value="1"/>
</dbReference>
<gene>
    <name evidence="1" type="ORF">F0A16_16595</name>
</gene>
<dbReference type="CDD" id="cd14744">
    <property type="entry name" value="PAAR_CT_2"/>
    <property type="match status" value="1"/>
</dbReference>
<organism evidence="1 2">
    <name type="scientific">Salinicola corii</name>
    <dbReference type="NCBI Taxonomy" id="2606937"/>
    <lineage>
        <taxon>Bacteria</taxon>
        <taxon>Pseudomonadati</taxon>
        <taxon>Pseudomonadota</taxon>
        <taxon>Gammaproteobacteria</taxon>
        <taxon>Oceanospirillales</taxon>
        <taxon>Halomonadaceae</taxon>
        <taxon>Salinicola</taxon>
    </lineage>
</organism>
<comment type="caution">
    <text evidence="1">The sequence shown here is derived from an EMBL/GenBank/DDBJ whole genome shotgun (WGS) entry which is preliminary data.</text>
</comment>
<dbReference type="Proteomes" id="UP000466024">
    <property type="component" value="Unassembled WGS sequence"/>
</dbReference>
<sequence>MFNPGDGIIQVGDPTSHGGKVITGQQNYTVDGKAVACVGDKVTCPKDGHNGVTTIVEGHPTIRVNGKQVAFHGCRTACGARLLSMSMGYHMLHDEKAEARANQPLSAGEQALAAESKAKRDQEQKSQIAPGFHVVREAGYRNEIKDQLLPSPSPDVDAMFARLNTHLSDYVLPGSIVVLSDPENQMCMVEEQQLQDQARLAQQTVQRLEPAQAETMMVNWEAVLELSDDLGDRATEVSLTASAMGPLKNASAEALDGLAGALDRGERYVRAQGERLLSAIEAPARQFMDRAFELSESAQALKAKIGVASDKALHSVAQAFEGFPKFHIPTVAEGIQRAGSVASTLDVTTYIGIGLDVTSTELRVQQACHSVAASKSCRQVQLEEYGGLVTGTLLSAGGAGGAGTASRTACLAIGLHPAGRLVCSIVMTGAGAYGGGEAGRAIGHKGGQVIYEVIYGDDGAGESQ</sequence>
<name>A0A640WBC7_9GAMM</name>
<accession>A0A640WBC7</accession>
<dbReference type="RefSeq" id="WP_149436493.1">
    <property type="nucleotide sequence ID" value="NZ_VTPX01000010.1"/>
</dbReference>
<evidence type="ECO:0000313" key="2">
    <source>
        <dbReference type="Proteomes" id="UP000466024"/>
    </source>
</evidence>
<protein>
    <submittedName>
        <fullName evidence="1">PAAR domain-containing protein</fullName>
    </submittedName>
</protein>
<reference evidence="1 2" key="1">
    <citation type="submission" date="2019-08" db="EMBL/GenBank/DDBJ databases">
        <title>Bioinformatics analysis of the strain L3 and L5.</title>
        <authorList>
            <person name="Li X."/>
        </authorList>
    </citation>
    <scope>NUCLEOTIDE SEQUENCE [LARGE SCALE GENOMIC DNA]</scope>
    <source>
        <strain evidence="1 2">L3</strain>
    </source>
</reference>
<dbReference type="InterPro" id="IPR008727">
    <property type="entry name" value="PAAR_motif"/>
</dbReference>
<keyword evidence="2" id="KW-1185">Reference proteome</keyword>